<dbReference type="InterPro" id="IPR006603">
    <property type="entry name" value="PQ-loop_rpt"/>
</dbReference>
<evidence type="ECO:0000256" key="9">
    <source>
        <dbReference type="SAM" id="Phobius"/>
    </source>
</evidence>
<comment type="similarity">
    <text evidence="7">Belongs to the MPDU1 (TC 2.A.43.3) family.</text>
</comment>
<evidence type="ECO:0000313" key="11">
    <source>
        <dbReference type="Proteomes" id="UP001497623"/>
    </source>
</evidence>
<evidence type="ECO:0000256" key="3">
    <source>
        <dbReference type="ARBA" id="ARBA00022692"/>
    </source>
</evidence>
<dbReference type="Gene3D" id="1.20.1280.290">
    <property type="match status" value="1"/>
</dbReference>
<keyword evidence="11" id="KW-1185">Reference proteome</keyword>
<dbReference type="FunFam" id="1.20.1280.290:FF:000031">
    <property type="entry name" value="Mannose-P-dolichol utilization defect 1"/>
    <property type="match status" value="1"/>
</dbReference>
<evidence type="ECO:0000256" key="8">
    <source>
        <dbReference type="SAM" id="MobiDB-lite"/>
    </source>
</evidence>
<feature type="non-terminal residue" evidence="10">
    <location>
        <position position="253"/>
    </location>
</feature>
<reference evidence="10 11" key="1">
    <citation type="submission" date="2024-05" db="EMBL/GenBank/DDBJ databases">
        <authorList>
            <person name="Wallberg A."/>
        </authorList>
    </citation>
    <scope>NUCLEOTIDE SEQUENCE [LARGE SCALE GENOMIC DNA]</scope>
</reference>
<comment type="subcellular location">
    <subcellularLocation>
        <location evidence="1">Membrane</location>
        <topology evidence="1">Multi-pass membrane protein</topology>
    </subcellularLocation>
</comment>
<evidence type="ECO:0000256" key="1">
    <source>
        <dbReference type="ARBA" id="ARBA00004141"/>
    </source>
</evidence>
<feature type="region of interest" description="Disordered" evidence="8">
    <location>
        <begin position="1"/>
        <end position="25"/>
    </location>
</feature>
<evidence type="ECO:0000256" key="5">
    <source>
        <dbReference type="ARBA" id="ARBA00022989"/>
    </source>
</evidence>
<keyword evidence="3 9" id="KW-0812">Transmembrane</keyword>
<feature type="transmembrane region" description="Helical" evidence="9">
    <location>
        <begin position="224"/>
        <end position="245"/>
    </location>
</feature>
<dbReference type="Pfam" id="PF04193">
    <property type="entry name" value="PQ-loop"/>
    <property type="match status" value="1"/>
</dbReference>
<keyword evidence="6 9" id="KW-0472">Membrane</keyword>
<accession>A0AAV2R8K1</accession>
<protein>
    <recommendedName>
        <fullName evidence="12">Mannose-P-dolichol utilization defect 1 protein homolog</fullName>
    </recommendedName>
</protein>
<feature type="transmembrane region" description="Helical" evidence="9">
    <location>
        <begin position="116"/>
        <end position="133"/>
    </location>
</feature>
<comment type="caution">
    <text evidence="10">The sequence shown here is derived from an EMBL/GenBank/DDBJ whole genome shotgun (WGS) entry which is preliminary data.</text>
</comment>
<evidence type="ECO:0008006" key="12">
    <source>
        <dbReference type="Google" id="ProtNLM"/>
    </source>
</evidence>
<proteinExistence type="inferred from homology"/>
<dbReference type="PANTHER" id="PTHR12226">
    <property type="entry name" value="MANNOSE-P-DOLICHOL UTILIZATION DEFECT 1 LEC35 -RELATED"/>
    <property type="match status" value="1"/>
</dbReference>
<evidence type="ECO:0000256" key="4">
    <source>
        <dbReference type="ARBA" id="ARBA00022737"/>
    </source>
</evidence>
<dbReference type="PANTHER" id="PTHR12226:SF2">
    <property type="entry name" value="MANNOSE-P-DOLICHOL UTILIZATION DEFECT 1 PROTEIN"/>
    <property type="match status" value="1"/>
</dbReference>
<dbReference type="AlphaFoldDB" id="A0AAV2R8K1"/>
<dbReference type="GO" id="GO:0016020">
    <property type="term" value="C:membrane"/>
    <property type="evidence" value="ECO:0007669"/>
    <property type="project" value="UniProtKB-SubCell"/>
</dbReference>
<feature type="transmembrane region" description="Helical" evidence="9">
    <location>
        <begin position="140"/>
        <end position="159"/>
    </location>
</feature>
<evidence type="ECO:0000256" key="2">
    <source>
        <dbReference type="ARBA" id="ARBA00022448"/>
    </source>
</evidence>
<evidence type="ECO:0000256" key="6">
    <source>
        <dbReference type="ARBA" id="ARBA00023136"/>
    </source>
</evidence>
<organism evidence="10 11">
    <name type="scientific">Meganyctiphanes norvegica</name>
    <name type="common">Northern krill</name>
    <name type="synonym">Thysanopoda norvegica</name>
    <dbReference type="NCBI Taxonomy" id="48144"/>
    <lineage>
        <taxon>Eukaryota</taxon>
        <taxon>Metazoa</taxon>
        <taxon>Ecdysozoa</taxon>
        <taxon>Arthropoda</taxon>
        <taxon>Crustacea</taxon>
        <taxon>Multicrustacea</taxon>
        <taxon>Malacostraca</taxon>
        <taxon>Eumalacostraca</taxon>
        <taxon>Eucarida</taxon>
        <taxon>Euphausiacea</taxon>
        <taxon>Euphausiidae</taxon>
        <taxon>Meganyctiphanes</taxon>
    </lineage>
</organism>
<dbReference type="GO" id="GO:0009312">
    <property type="term" value="P:oligosaccharide biosynthetic process"/>
    <property type="evidence" value="ECO:0007669"/>
    <property type="project" value="TreeGrafter"/>
</dbReference>
<evidence type="ECO:0000256" key="7">
    <source>
        <dbReference type="ARBA" id="ARBA00038475"/>
    </source>
</evidence>
<keyword evidence="2" id="KW-0813">Transport</keyword>
<gene>
    <name evidence="10" type="ORF">MNOR_LOCUS21256</name>
</gene>
<name>A0AAV2R8K1_MEGNR</name>
<keyword evidence="4" id="KW-0677">Repeat</keyword>
<keyword evidence="5 9" id="KW-1133">Transmembrane helix</keyword>
<dbReference type="InterPro" id="IPR016817">
    <property type="entry name" value="MannP-dilichol_defect-1"/>
</dbReference>
<sequence length="253" mass="28280">MYCQSSVRSSPSFRERYIPSSPSARERVRERYDPYLPSTREMYIPSLPSVRVRDVPSLPSVSGHFLLRHLFILRHLSERHVPSLPSVRGTFLLCHLSEVYSFILIESYPFSSYGDGFFLLIQTSIIGSLVLHYGGSTQKAFAFIIAIVSITLCLCFGGVPLDLLWTLQAANIPVVFCGKMIQALSNYQNGSTGQLSAITLTMLFAGSMARIFTSVQETGDPIIITTYCVSTFANGVVFAQLLYYWNVSKTKKE</sequence>
<evidence type="ECO:0000313" key="10">
    <source>
        <dbReference type="EMBL" id="CAL4117656.1"/>
    </source>
</evidence>
<feature type="compositionally biased region" description="Polar residues" evidence="8">
    <location>
        <begin position="1"/>
        <end position="12"/>
    </location>
</feature>
<dbReference type="Proteomes" id="UP001497623">
    <property type="component" value="Unassembled WGS sequence"/>
</dbReference>
<dbReference type="EMBL" id="CAXKWB010016998">
    <property type="protein sequence ID" value="CAL4117656.1"/>
    <property type="molecule type" value="Genomic_DNA"/>
</dbReference>